<name>A0ABW7X9P1_9NOCA</name>
<feature type="transmembrane region" description="Helical" evidence="4">
    <location>
        <begin position="52"/>
        <end position="70"/>
    </location>
</feature>
<evidence type="ECO:0000256" key="3">
    <source>
        <dbReference type="ARBA" id="ARBA00023098"/>
    </source>
</evidence>
<dbReference type="Gene3D" id="3.40.50.1820">
    <property type="entry name" value="alpha/beta hydrolase"/>
    <property type="match status" value="1"/>
</dbReference>
<dbReference type="Proteomes" id="UP001611415">
    <property type="component" value="Unassembled WGS sequence"/>
</dbReference>
<accession>A0ABW7X9P1</accession>
<keyword evidence="4" id="KW-1133">Transmembrane helix</keyword>
<reference evidence="5 6" key="1">
    <citation type="submission" date="2024-10" db="EMBL/GenBank/DDBJ databases">
        <title>The Natural Products Discovery Center: Release of the First 8490 Sequenced Strains for Exploring Actinobacteria Biosynthetic Diversity.</title>
        <authorList>
            <person name="Kalkreuter E."/>
            <person name="Kautsar S.A."/>
            <person name="Yang D."/>
            <person name="Bader C.D."/>
            <person name="Teijaro C.N."/>
            <person name="Fluegel L."/>
            <person name="Davis C.M."/>
            <person name="Simpson J.R."/>
            <person name="Lauterbach L."/>
            <person name="Steele A.D."/>
            <person name="Gui C."/>
            <person name="Meng S."/>
            <person name="Li G."/>
            <person name="Viehrig K."/>
            <person name="Ye F."/>
            <person name="Su P."/>
            <person name="Kiefer A.F."/>
            <person name="Nichols A."/>
            <person name="Cepeda A.J."/>
            <person name="Yan W."/>
            <person name="Fan B."/>
            <person name="Jiang Y."/>
            <person name="Adhikari A."/>
            <person name="Zheng C.-J."/>
            <person name="Schuster L."/>
            <person name="Cowan T.M."/>
            <person name="Smanski M.J."/>
            <person name="Chevrette M.G."/>
            <person name="De Carvalho L.P.S."/>
            <person name="Shen B."/>
        </authorList>
    </citation>
    <scope>NUCLEOTIDE SEQUENCE [LARGE SCALE GENOMIC DNA]</scope>
    <source>
        <strain evidence="5 6">NPDC019275</strain>
    </source>
</reference>
<proteinExistence type="predicted"/>
<dbReference type="Pfam" id="PF03403">
    <property type="entry name" value="PAF-AH_p_II"/>
    <property type="match status" value="2"/>
</dbReference>
<feature type="transmembrane region" description="Helical" evidence="4">
    <location>
        <begin position="6"/>
        <end position="23"/>
    </location>
</feature>
<evidence type="ECO:0000256" key="2">
    <source>
        <dbReference type="ARBA" id="ARBA00022963"/>
    </source>
</evidence>
<keyword evidence="3" id="KW-0443">Lipid metabolism</keyword>
<dbReference type="GO" id="GO:0016787">
    <property type="term" value="F:hydrolase activity"/>
    <property type="evidence" value="ECO:0007669"/>
    <property type="project" value="UniProtKB-KW"/>
</dbReference>
<keyword evidence="4" id="KW-0472">Membrane</keyword>
<sequence>MSLIDAVIAVAAIVCAVAVMCTARIGRAPALGLLGAVALVAVVQWLREGFYWQFFTTYLVLVATAWFAAARPSGRVGGIAARVGVGMLVVAAAFAWILPPVPTLPAPTGPYPVGTETFRWVDPDRPETATDDPADHRNVIAQAWYPAAEPTGSGSRYLDGLGQLPGRVSLIPSFLMRGYDRIDTHADYRASLARDRDRWPVVLFSPGYGAPRAFYTGLIAELASRGFVVLAVDHPYEAAVVELADGRLVTPVEDFPSDEAAGERYMTEQQAIRADDLRFVLDQLGRPGALGPRLSGHLDTERIAAIGHSFGGASAAAAAADDDRIRAAANIDGTMYGDLPNRTLRQPFLLLESEHDETGHSAQFLERSAALLGRLGAGGFRFEIVDANHYSFTDAPLFLSGPGRFVASRMIGGSRGPAPTQRATADIMAAFLSEPLGGPRADVVAAAGAHRDIRGGAVGR</sequence>
<organism evidence="5 6">
    <name type="scientific">Nocardia xishanensis</name>
    <dbReference type="NCBI Taxonomy" id="238964"/>
    <lineage>
        <taxon>Bacteria</taxon>
        <taxon>Bacillati</taxon>
        <taxon>Actinomycetota</taxon>
        <taxon>Actinomycetes</taxon>
        <taxon>Mycobacteriales</taxon>
        <taxon>Nocardiaceae</taxon>
        <taxon>Nocardia</taxon>
    </lineage>
</organism>
<keyword evidence="1 5" id="KW-0378">Hydrolase</keyword>
<evidence type="ECO:0000313" key="6">
    <source>
        <dbReference type="Proteomes" id="UP001611415"/>
    </source>
</evidence>
<keyword evidence="2" id="KW-0442">Lipid degradation</keyword>
<dbReference type="SUPFAM" id="SSF53474">
    <property type="entry name" value="alpha/beta-Hydrolases"/>
    <property type="match status" value="1"/>
</dbReference>
<dbReference type="RefSeq" id="WP_397095131.1">
    <property type="nucleotide sequence ID" value="NZ_JBIRYO010000028.1"/>
</dbReference>
<protein>
    <submittedName>
        <fullName evidence="5">Alpha/beta hydrolase family protein</fullName>
    </submittedName>
</protein>
<dbReference type="InterPro" id="IPR029058">
    <property type="entry name" value="AB_hydrolase_fold"/>
</dbReference>
<keyword evidence="6" id="KW-1185">Reference proteome</keyword>
<keyword evidence="4" id="KW-0812">Transmembrane</keyword>
<dbReference type="EMBL" id="JBIRYO010000028">
    <property type="protein sequence ID" value="MFI2477749.1"/>
    <property type="molecule type" value="Genomic_DNA"/>
</dbReference>
<feature type="transmembrane region" description="Helical" evidence="4">
    <location>
        <begin position="79"/>
        <end position="98"/>
    </location>
</feature>
<evidence type="ECO:0000256" key="1">
    <source>
        <dbReference type="ARBA" id="ARBA00022801"/>
    </source>
</evidence>
<gene>
    <name evidence="5" type="ORF">ACH49W_30620</name>
</gene>
<evidence type="ECO:0000313" key="5">
    <source>
        <dbReference type="EMBL" id="MFI2477749.1"/>
    </source>
</evidence>
<comment type="caution">
    <text evidence="5">The sequence shown here is derived from an EMBL/GenBank/DDBJ whole genome shotgun (WGS) entry which is preliminary data.</text>
</comment>
<dbReference type="PANTHER" id="PTHR10272">
    <property type="entry name" value="PLATELET-ACTIVATING FACTOR ACETYLHYDROLASE"/>
    <property type="match status" value="1"/>
</dbReference>
<evidence type="ECO:0000256" key="4">
    <source>
        <dbReference type="SAM" id="Phobius"/>
    </source>
</evidence>
<dbReference type="PANTHER" id="PTHR10272:SF0">
    <property type="entry name" value="PLATELET-ACTIVATING FACTOR ACETYLHYDROLASE"/>
    <property type="match status" value="1"/>
</dbReference>
<feature type="transmembrane region" description="Helical" evidence="4">
    <location>
        <begin position="30"/>
        <end position="46"/>
    </location>
</feature>